<evidence type="ECO:0000313" key="2">
    <source>
        <dbReference type="EMBL" id="PZG14917.1"/>
    </source>
</evidence>
<name>A0A2W2F019_9ACTN</name>
<evidence type="ECO:0000313" key="3">
    <source>
        <dbReference type="Proteomes" id="UP000248924"/>
    </source>
</evidence>
<sequence length="68" mass="7319">MNQLVRVRVSGSDQDRSTVVTRVAVPVGRAVLPWTGTDGDPSIRRPHEVPAGDQPGRVLTANMDRALS</sequence>
<proteinExistence type="predicted"/>
<feature type="compositionally biased region" description="Basic and acidic residues" evidence="1">
    <location>
        <begin position="41"/>
        <end position="50"/>
    </location>
</feature>
<keyword evidence="3" id="KW-1185">Reference proteome</keyword>
<organism evidence="2 3">
    <name type="scientific">Micromonospora craterilacus</name>
    <dbReference type="NCBI Taxonomy" id="1655439"/>
    <lineage>
        <taxon>Bacteria</taxon>
        <taxon>Bacillati</taxon>
        <taxon>Actinomycetota</taxon>
        <taxon>Actinomycetes</taxon>
        <taxon>Micromonosporales</taxon>
        <taxon>Micromonosporaceae</taxon>
        <taxon>Micromonospora</taxon>
    </lineage>
</organism>
<evidence type="ECO:0000256" key="1">
    <source>
        <dbReference type="SAM" id="MobiDB-lite"/>
    </source>
</evidence>
<dbReference type="Proteomes" id="UP000248924">
    <property type="component" value="Unassembled WGS sequence"/>
</dbReference>
<dbReference type="AlphaFoldDB" id="A0A2W2F019"/>
<dbReference type="EMBL" id="POTY01000137">
    <property type="protein sequence ID" value="PZG14917.1"/>
    <property type="molecule type" value="Genomic_DNA"/>
</dbReference>
<reference evidence="2 3" key="1">
    <citation type="submission" date="2018-01" db="EMBL/GenBank/DDBJ databases">
        <title>Draft genome sequence of Jishengella sp. NA12.</title>
        <authorList>
            <person name="Sahin N."/>
            <person name="Ay H."/>
            <person name="Saygin H."/>
        </authorList>
    </citation>
    <scope>NUCLEOTIDE SEQUENCE [LARGE SCALE GENOMIC DNA]</scope>
    <source>
        <strain evidence="2 3">NA12</strain>
    </source>
</reference>
<feature type="region of interest" description="Disordered" evidence="1">
    <location>
        <begin position="35"/>
        <end position="68"/>
    </location>
</feature>
<gene>
    <name evidence="2" type="ORF">C1I95_20695</name>
</gene>
<protein>
    <submittedName>
        <fullName evidence="2">Uncharacterized protein</fullName>
    </submittedName>
</protein>
<accession>A0A2W2F019</accession>
<comment type="caution">
    <text evidence="2">The sequence shown here is derived from an EMBL/GenBank/DDBJ whole genome shotgun (WGS) entry which is preliminary data.</text>
</comment>